<reference evidence="4" key="2">
    <citation type="submission" date="2019-04" db="EMBL/GenBank/DDBJ databases">
        <title>Friends and foes A comparative genomics studyof 23 Aspergillus species from section Flavi.</title>
        <authorList>
            <consortium name="DOE Joint Genome Institute"/>
            <person name="Kjaerbolling I."/>
            <person name="Vesth T."/>
            <person name="Frisvad J.C."/>
            <person name="Nybo J.L."/>
            <person name="Theobald S."/>
            <person name="Kildgaard S."/>
            <person name="Isbrandt T."/>
            <person name="Kuo A."/>
            <person name="Sato A."/>
            <person name="Lyhne E.K."/>
            <person name="Kogle M.E."/>
            <person name="Wiebenga A."/>
            <person name="Kun R.S."/>
            <person name="Lubbers R.J."/>
            <person name="Makela M.R."/>
            <person name="Barry K."/>
            <person name="Chovatia M."/>
            <person name="Clum A."/>
            <person name="Daum C."/>
            <person name="Haridas S."/>
            <person name="He G."/>
            <person name="LaButti K."/>
            <person name="Lipzen A."/>
            <person name="Mondo S."/>
            <person name="Riley R."/>
            <person name="Salamov A."/>
            <person name="Simmons B.A."/>
            <person name="Magnuson J.K."/>
            <person name="Henrissat B."/>
            <person name="Mortensen U.H."/>
            <person name="Larsen T.O."/>
            <person name="Devries R.P."/>
            <person name="Grigoriev I.V."/>
            <person name="Machida M."/>
            <person name="Baker S.E."/>
            <person name="Andersen M.R."/>
        </authorList>
    </citation>
    <scope>NUCLEOTIDE SEQUENCE [LARGE SCALE GENOMIC DNA]</scope>
    <source>
        <strain evidence="4">IBT 14317</strain>
    </source>
</reference>
<dbReference type="OrthoDB" id="2862635at2759"/>
<dbReference type="Gene3D" id="2.60.120.700">
    <property type="entry name" value="Peptidase G1"/>
    <property type="match status" value="1"/>
</dbReference>
<accession>A0A8H6ACB7</accession>
<sequence length="274" mass="29042">MKLTHGCLAATVAGGALAAPGSTLAERMQHRAMSHQSFPFRSAGDDKDGNSESRIAATQVQYSNNWAGVVREQPPPEGPYTAVSATFTIPTSTTAPGQSGLQAGSIWVGIDGDTYTGAILQAGVDFYSDVNQPNHAWYEWYPAYATNFPNIAVDEGDTIVASVRSTSPSHGIAIIENRSTGQNATQTLTAPAATATLAGQNADWIVEDFQSGENMVALAEFDQTNFTGAQAEAGGATYGVKDGMVIEMKQNNKVLTKTEITGEYEFNVKYIGDE</sequence>
<accession>A0A5N7CNS0</accession>
<dbReference type="Proteomes" id="UP000541154">
    <property type="component" value="Unassembled WGS sequence"/>
</dbReference>
<gene>
    <name evidence="4" type="ORF">BDV23DRAFT_194234</name>
    <name evidence="5" type="ORF">ETB97_005330</name>
</gene>
<evidence type="ECO:0000256" key="2">
    <source>
        <dbReference type="SAM" id="MobiDB-lite"/>
    </source>
</evidence>
<feature type="active site" description="Proton acceptor" evidence="1">
    <location>
        <position position="207"/>
    </location>
</feature>
<organism evidence="4">
    <name type="scientific">Petromyces alliaceus</name>
    <name type="common">Aspergillus alliaceus</name>
    <dbReference type="NCBI Taxonomy" id="209559"/>
    <lineage>
        <taxon>Eukaryota</taxon>
        <taxon>Fungi</taxon>
        <taxon>Dikarya</taxon>
        <taxon>Ascomycota</taxon>
        <taxon>Pezizomycotina</taxon>
        <taxon>Eurotiomycetes</taxon>
        <taxon>Eurotiomycetidae</taxon>
        <taxon>Eurotiales</taxon>
        <taxon>Aspergillaceae</taxon>
        <taxon>Aspergillus</taxon>
        <taxon>Aspergillus subgen. Circumdati</taxon>
    </lineage>
</organism>
<dbReference type="SUPFAM" id="SSF49899">
    <property type="entry name" value="Concanavalin A-like lectins/glucanases"/>
    <property type="match status" value="1"/>
</dbReference>
<dbReference type="Proteomes" id="UP000326877">
    <property type="component" value="Unassembled WGS sequence"/>
</dbReference>
<protein>
    <submittedName>
        <fullName evidence="4">Peptidase A4 family-domain-containing protein</fullName>
    </submittedName>
</protein>
<evidence type="ECO:0000313" key="6">
    <source>
        <dbReference type="Proteomes" id="UP000541154"/>
    </source>
</evidence>
<dbReference type="PANTHER" id="PTHR37536:SF1">
    <property type="entry name" value="ASPERGILLOPEPSIN, PUTAITVE (AFU_ORTHOLOGUE AFUA_7G01200)"/>
    <property type="match status" value="1"/>
</dbReference>
<dbReference type="EMBL" id="ML735218">
    <property type="protein sequence ID" value="KAE8395539.1"/>
    <property type="molecule type" value="Genomic_DNA"/>
</dbReference>
<feature type="chain" id="PRO_5043207882" evidence="3">
    <location>
        <begin position="19"/>
        <end position="274"/>
    </location>
</feature>
<dbReference type="Pfam" id="PF01828">
    <property type="entry name" value="Peptidase_A4"/>
    <property type="match status" value="1"/>
</dbReference>
<dbReference type="CDD" id="cd13426">
    <property type="entry name" value="Peptidase_G1"/>
    <property type="match status" value="1"/>
</dbReference>
<dbReference type="GO" id="GO:0070007">
    <property type="term" value="F:glutamic-type endopeptidase activity"/>
    <property type="evidence" value="ECO:0007669"/>
    <property type="project" value="InterPro"/>
</dbReference>
<reference evidence="5 6" key="1">
    <citation type="submission" date="2019-04" db="EMBL/GenBank/DDBJ databases">
        <title>Aspergillus burnettii sp. nov., novel species from soil in southeast Queensland.</title>
        <authorList>
            <person name="Gilchrist C.L.M."/>
            <person name="Pitt J.I."/>
            <person name="Lange L."/>
            <person name="Lacey H.J."/>
            <person name="Vuong D."/>
            <person name="Midgley D.J."/>
            <person name="Greenfield P."/>
            <person name="Bradbury M."/>
            <person name="Lacey E."/>
            <person name="Busk P.K."/>
            <person name="Pilgaard B."/>
            <person name="Chooi Y.H."/>
            <person name="Piggott A.M."/>
        </authorList>
    </citation>
    <scope>NUCLEOTIDE SEQUENCE [LARGE SCALE GENOMIC DNA]</scope>
    <source>
        <strain evidence="5 6">FRR 5400</strain>
    </source>
</reference>
<evidence type="ECO:0000313" key="4">
    <source>
        <dbReference type="EMBL" id="KAE8395539.1"/>
    </source>
</evidence>
<name>A0A5N7CNS0_PETAA</name>
<evidence type="ECO:0000256" key="3">
    <source>
        <dbReference type="SAM" id="SignalP"/>
    </source>
</evidence>
<dbReference type="PRINTS" id="PR00977">
    <property type="entry name" value="SCYTLDPTASE"/>
</dbReference>
<evidence type="ECO:0000313" key="5">
    <source>
        <dbReference type="EMBL" id="KAF5865089.1"/>
    </source>
</evidence>
<feature type="region of interest" description="Disordered" evidence="2">
    <location>
        <begin position="28"/>
        <end position="53"/>
    </location>
</feature>
<dbReference type="PANTHER" id="PTHR37536">
    <property type="entry name" value="PUTATIVE (AFU_ORTHOLOGUE AFUA_3G02970)-RELATED"/>
    <property type="match status" value="1"/>
</dbReference>
<dbReference type="EMBL" id="SPNV01000024">
    <property type="protein sequence ID" value="KAF5865089.1"/>
    <property type="molecule type" value="Genomic_DNA"/>
</dbReference>
<feature type="signal peptide" evidence="3">
    <location>
        <begin position="1"/>
        <end position="18"/>
    </location>
</feature>
<keyword evidence="3" id="KW-0732">Signal</keyword>
<dbReference type="InterPro" id="IPR038656">
    <property type="entry name" value="Peptidase_G1_sf"/>
</dbReference>
<proteinExistence type="predicted"/>
<dbReference type="GO" id="GO:0006508">
    <property type="term" value="P:proteolysis"/>
    <property type="evidence" value="ECO:0007669"/>
    <property type="project" value="InterPro"/>
</dbReference>
<keyword evidence="6" id="KW-1185">Reference proteome</keyword>
<dbReference type="InterPro" id="IPR000250">
    <property type="entry name" value="Peptidase_G1"/>
</dbReference>
<dbReference type="AlphaFoldDB" id="A0A5N7CNS0"/>
<dbReference type="InterPro" id="IPR013320">
    <property type="entry name" value="ConA-like_dom_sf"/>
</dbReference>
<evidence type="ECO:0000256" key="1">
    <source>
        <dbReference type="PIRSR" id="PIRSR600250-50"/>
    </source>
</evidence>